<evidence type="ECO:0000313" key="3">
    <source>
        <dbReference type="EMBL" id="SJM63365.1"/>
    </source>
</evidence>
<dbReference type="RefSeq" id="WP_086997881.1">
    <property type="nucleotide sequence ID" value="NZ_FUHW01000027.1"/>
</dbReference>
<feature type="compositionally biased region" description="Low complexity" evidence="1">
    <location>
        <begin position="45"/>
        <end position="54"/>
    </location>
</feature>
<evidence type="ECO:0000256" key="2">
    <source>
        <dbReference type="SAM" id="Phobius"/>
    </source>
</evidence>
<reference evidence="3 4" key="1">
    <citation type="submission" date="2017-02" db="EMBL/GenBank/DDBJ databases">
        <authorList>
            <person name="Peterson S.W."/>
        </authorList>
    </citation>
    <scope>NUCLEOTIDE SEQUENCE [LARGE SCALE GENOMIC DNA]</scope>
    <source>
        <strain evidence="3 4">B Ar 00.02</strain>
    </source>
</reference>
<feature type="transmembrane region" description="Helical" evidence="2">
    <location>
        <begin position="243"/>
        <end position="265"/>
    </location>
</feature>
<dbReference type="AlphaFoldDB" id="A0A1R4G5K6"/>
<feature type="compositionally biased region" description="Low complexity" evidence="1">
    <location>
        <begin position="89"/>
        <end position="103"/>
    </location>
</feature>
<feature type="transmembrane region" description="Helical" evidence="2">
    <location>
        <begin position="192"/>
        <end position="212"/>
    </location>
</feature>
<gene>
    <name evidence="3" type="ORF">FM101_07855</name>
</gene>
<evidence type="ECO:0000313" key="4">
    <source>
        <dbReference type="Proteomes" id="UP000195913"/>
    </source>
</evidence>
<evidence type="ECO:0000256" key="1">
    <source>
        <dbReference type="SAM" id="MobiDB-lite"/>
    </source>
</evidence>
<feature type="transmembrane region" description="Helical" evidence="2">
    <location>
        <begin position="219"/>
        <end position="237"/>
    </location>
</feature>
<name>A0A1R4G5K6_9MICC</name>
<feature type="transmembrane region" description="Helical" evidence="2">
    <location>
        <begin position="130"/>
        <end position="152"/>
    </location>
</feature>
<protein>
    <submittedName>
        <fullName evidence="3">Uncharacterized protein</fullName>
    </submittedName>
</protein>
<accession>A0A1R4G5K6</accession>
<proteinExistence type="predicted"/>
<organism evidence="3 4">
    <name type="scientific">Arthrobacter rhombi</name>
    <dbReference type="NCBI Taxonomy" id="71253"/>
    <lineage>
        <taxon>Bacteria</taxon>
        <taxon>Bacillati</taxon>
        <taxon>Actinomycetota</taxon>
        <taxon>Actinomycetes</taxon>
        <taxon>Micrococcales</taxon>
        <taxon>Micrococcaceae</taxon>
        <taxon>Arthrobacter</taxon>
    </lineage>
</organism>
<keyword evidence="4" id="KW-1185">Reference proteome</keyword>
<dbReference type="EMBL" id="FUHW01000027">
    <property type="protein sequence ID" value="SJM63365.1"/>
    <property type="molecule type" value="Genomic_DNA"/>
</dbReference>
<feature type="compositionally biased region" description="Gly residues" evidence="1">
    <location>
        <begin position="55"/>
        <end position="69"/>
    </location>
</feature>
<sequence>MSTPTPEDPRQDPDAVSGDGVPPVPGPPQYGQRLPDGGAGASGSPQYGQNAPGQYGQGQYGPGQYGQPGPGLPPGYGQPGQPNLPPPGQGYSTPAPSAYGYGYGQQPAGGAPGFAGPAGTRPTPPKQLNIAFWLIMAAGILTLVQALVLIFVPSSVFMQAFNEAMSAQDPEMQRQFKDAGIDIQSMVAPMKIVATILMVVTAGVYALIASFIRKGSNGARITGTVFAAISLIGLVAPSDPLTLIITVLGIAGIVFAWLTPSSQYVKAMTQRKRGGFR</sequence>
<keyword evidence="2" id="KW-1133">Transmembrane helix</keyword>
<dbReference type="Proteomes" id="UP000195913">
    <property type="component" value="Unassembled WGS sequence"/>
</dbReference>
<keyword evidence="2" id="KW-0472">Membrane</keyword>
<feature type="region of interest" description="Disordered" evidence="1">
    <location>
        <begin position="1"/>
        <end position="103"/>
    </location>
</feature>
<keyword evidence="2" id="KW-0812">Transmembrane</keyword>